<name>H5SJ47_9CREN</name>
<dbReference type="AlphaFoldDB" id="H5SJ47"/>
<organism evidence="1">
    <name type="scientific">uncultured crenarchaeote</name>
    <dbReference type="NCBI Taxonomy" id="29281"/>
    <lineage>
        <taxon>Archaea</taxon>
        <taxon>Thermoproteota</taxon>
        <taxon>environmental samples</taxon>
    </lineage>
</organism>
<sequence>MHFPIMTSPEDFVKIVSSAKVYDLGQPYFNGMPVHPEDPPYSMVIYRYHEYTKKLFEKVAPGFSDSMELVITSMHSGTHIDAKCHMARNGLLYNGVKAAEIVKHSGYTKYGTEEIPIYVKRAVLLDIPASKNLDILPPRYGITAQDLEQALKLQKTEIKEGDAVLIRTGYSRYFTTDKEKYLHDFAGITEESAKWLIDRKISLLGIDNLAMAVPKPFTVHLMFLVDAGTHVMKSLYLEDMARDKAYVSVLVVTPLKIVGGTGSLVRPIALVYEGKA</sequence>
<dbReference type="InterPro" id="IPR037175">
    <property type="entry name" value="KFase_sf"/>
</dbReference>
<dbReference type="PANTHER" id="PTHR31118">
    <property type="entry name" value="CYCLASE-LIKE PROTEIN 2"/>
    <property type="match status" value="1"/>
</dbReference>
<dbReference type="EMBL" id="AP011739">
    <property type="protein sequence ID" value="BAL56183.1"/>
    <property type="molecule type" value="Genomic_DNA"/>
</dbReference>
<accession>H5SJ47</accession>
<dbReference type="GO" id="GO:0019441">
    <property type="term" value="P:L-tryptophan catabolic process to kynurenine"/>
    <property type="evidence" value="ECO:0007669"/>
    <property type="project" value="InterPro"/>
</dbReference>
<proteinExistence type="predicted"/>
<dbReference type="SUPFAM" id="SSF102198">
    <property type="entry name" value="Putative cyclase"/>
    <property type="match status" value="1"/>
</dbReference>
<reference evidence="1" key="1">
    <citation type="journal article" date="2005" name="Environ. Microbiol.">
        <title>Genetic and functional properties of uncultivated thermophilic crenarchaeotes from a subsurface gold mine as revealed by analysis of genome fragments.</title>
        <authorList>
            <person name="Nunoura T."/>
            <person name="Hirayama H."/>
            <person name="Takami H."/>
            <person name="Oida H."/>
            <person name="Nishi S."/>
            <person name="Shimamura S."/>
            <person name="Suzuki Y."/>
            <person name="Inagaki F."/>
            <person name="Takai K."/>
            <person name="Nealson K.H."/>
            <person name="Horikoshi K."/>
        </authorList>
    </citation>
    <scope>NUCLEOTIDE SEQUENCE</scope>
</reference>
<evidence type="ECO:0000313" key="1">
    <source>
        <dbReference type="EMBL" id="BAL56183.1"/>
    </source>
</evidence>
<dbReference type="Gene3D" id="3.50.30.50">
    <property type="entry name" value="Putative cyclase"/>
    <property type="match status" value="1"/>
</dbReference>
<reference evidence="1" key="2">
    <citation type="journal article" date="2012" name="PLoS ONE">
        <title>A Deeply Branching Thermophilic Bacterium with an Ancient Acetyl-CoA Pathway Dominates a Subsurface Ecosystem.</title>
        <authorList>
            <person name="Takami H."/>
            <person name="Noguchi H."/>
            <person name="Takaki Y."/>
            <person name="Uchiyama I."/>
            <person name="Toyoda A."/>
            <person name="Nishi S."/>
            <person name="Chee G.-J."/>
            <person name="Arai W."/>
            <person name="Nunoura T."/>
            <person name="Itoh T."/>
            <person name="Hattori M."/>
            <person name="Takai K."/>
        </authorList>
    </citation>
    <scope>NUCLEOTIDE SEQUENCE</scope>
</reference>
<dbReference type="InterPro" id="IPR007325">
    <property type="entry name" value="KFase/CYL"/>
</dbReference>
<dbReference type="GO" id="GO:0004061">
    <property type="term" value="F:arylformamidase activity"/>
    <property type="evidence" value="ECO:0007669"/>
    <property type="project" value="InterPro"/>
</dbReference>
<dbReference type="PANTHER" id="PTHR31118:SF12">
    <property type="entry name" value="CYCLASE-LIKE PROTEIN 2"/>
    <property type="match status" value="1"/>
</dbReference>
<protein>
    <submittedName>
        <fullName evidence="1">Cyclase</fullName>
    </submittedName>
</protein>
<dbReference type="Pfam" id="PF04199">
    <property type="entry name" value="Cyclase"/>
    <property type="match status" value="1"/>
</dbReference>
<gene>
    <name evidence="1" type="ORF">HGMM_F34F09C38</name>
</gene>